<name>A0AAD7J422_9AGAR</name>
<organism evidence="1 2">
    <name type="scientific">Mycena metata</name>
    <dbReference type="NCBI Taxonomy" id="1033252"/>
    <lineage>
        <taxon>Eukaryota</taxon>
        <taxon>Fungi</taxon>
        <taxon>Dikarya</taxon>
        <taxon>Basidiomycota</taxon>
        <taxon>Agaricomycotina</taxon>
        <taxon>Agaricomycetes</taxon>
        <taxon>Agaricomycetidae</taxon>
        <taxon>Agaricales</taxon>
        <taxon>Marasmiineae</taxon>
        <taxon>Mycenaceae</taxon>
        <taxon>Mycena</taxon>
    </lineage>
</organism>
<keyword evidence="2" id="KW-1185">Reference proteome</keyword>
<gene>
    <name evidence="1" type="ORF">B0H16DRAFT_1886050</name>
</gene>
<accession>A0AAD7J422</accession>
<protein>
    <submittedName>
        <fullName evidence="1">Uncharacterized protein</fullName>
    </submittedName>
</protein>
<reference evidence="1" key="1">
    <citation type="submission" date="2023-03" db="EMBL/GenBank/DDBJ databases">
        <title>Massive genome expansion in bonnet fungi (Mycena s.s.) driven by repeated elements and novel gene families across ecological guilds.</title>
        <authorList>
            <consortium name="Lawrence Berkeley National Laboratory"/>
            <person name="Harder C.B."/>
            <person name="Miyauchi S."/>
            <person name="Viragh M."/>
            <person name="Kuo A."/>
            <person name="Thoen E."/>
            <person name="Andreopoulos B."/>
            <person name="Lu D."/>
            <person name="Skrede I."/>
            <person name="Drula E."/>
            <person name="Henrissat B."/>
            <person name="Morin E."/>
            <person name="Kohler A."/>
            <person name="Barry K."/>
            <person name="LaButti K."/>
            <person name="Morin E."/>
            <person name="Salamov A."/>
            <person name="Lipzen A."/>
            <person name="Mereny Z."/>
            <person name="Hegedus B."/>
            <person name="Baldrian P."/>
            <person name="Stursova M."/>
            <person name="Weitz H."/>
            <person name="Taylor A."/>
            <person name="Grigoriev I.V."/>
            <person name="Nagy L.G."/>
            <person name="Martin F."/>
            <person name="Kauserud H."/>
        </authorList>
    </citation>
    <scope>NUCLEOTIDE SEQUENCE</scope>
    <source>
        <strain evidence="1">CBHHK182m</strain>
    </source>
</reference>
<comment type="caution">
    <text evidence="1">The sequence shown here is derived from an EMBL/GenBank/DDBJ whole genome shotgun (WGS) entry which is preliminary data.</text>
</comment>
<evidence type="ECO:0000313" key="1">
    <source>
        <dbReference type="EMBL" id="KAJ7756303.1"/>
    </source>
</evidence>
<sequence>MALSLRVDSAGADVPALRKYSRQGVFAGCEVTARRAAKDQGDGYYQMPDEYMSMGTVDQLLQARIDEAMHKSLLIYTCIDRILEAVRHILRRRAYRVRHHTAAPRGRHVRRPHVALGDELLRELLTGPIFKDVARARPEVTAQNEDRDISFHGTSAFSCVVLFTWCNTSLPVSESCTRILRGNDKGTDERDPDPPEECGVNRLWTVPTIQLPEITKSFRRLTLNVKAPDK</sequence>
<proteinExistence type="predicted"/>
<dbReference type="Proteomes" id="UP001215598">
    <property type="component" value="Unassembled WGS sequence"/>
</dbReference>
<dbReference type="AlphaFoldDB" id="A0AAD7J422"/>
<dbReference type="EMBL" id="JARKIB010000047">
    <property type="protein sequence ID" value="KAJ7756303.1"/>
    <property type="molecule type" value="Genomic_DNA"/>
</dbReference>
<evidence type="ECO:0000313" key="2">
    <source>
        <dbReference type="Proteomes" id="UP001215598"/>
    </source>
</evidence>